<keyword evidence="3" id="KW-0808">Transferase</keyword>
<dbReference type="InterPro" id="IPR044066">
    <property type="entry name" value="TRIAD_supradom"/>
</dbReference>
<keyword evidence="6 9" id="KW-0863">Zinc-finger</keyword>
<dbReference type="SUPFAM" id="SSF57850">
    <property type="entry name" value="RING/U-box"/>
    <property type="match status" value="3"/>
</dbReference>
<dbReference type="InterPro" id="IPR002867">
    <property type="entry name" value="IBR_dom"/>
</dbReference>
<dbReference type="GO" id="GO:0016567">
    <property type="term" value="P:protein ubiquitination"/>
    <property type="evidence" value="ECO:0007669"/>
    <property type="project" value="InterPro"/>
</dbReference>
<dbReference type="EC" id="2.3.2.31" evidence="2"/>
<feature type="domain" description="RING-type" evidence="12">
    <location>
        <begin position="292"/>
        <end position="345"/>
    </location>
</feature>
<dbReference type="InterPro" id="IPR001841">
    <property type="entry name" value="Znf_RING"/>
</dbReference>
<reference evidence="14" key="1">
    <citation type="submission" date="2023-07" db="EMBL/GenBank/DDBJ databases">
        <title>Black Yeasts Isolated from many extreme environments.</title>
        <authorList>
            <person name="Coleine C."/>
            <person name="Stajich J.E."/>
            <person name="Selbmann L."/>
        </authorList>
    </citation>
    <scope>NUCLEOTIDE SEQUENCE</scope>
    <source>
        <strain evidence="14">CCFEE 5485</strain>
    </source>
</reference>
<feature type="region of interest" description="Disordered" evidence="11">
    <location>
        <begin position="91"/>
        <end position="144"/>
    </location>
</feature>
<evidence type="ECO:0000256" key="10">
    <source>
        <dbReference type="SAM" id="Coils"/>
    </source>
</evidence>
<dbReference type="InterPro" id="IPR013083">
    <property type="entry name" value="Znf_RING/FYVE/PHD"/>
</dbReference>
<dbReference type="Proteomes" id="UP001274830">
    <property type="component" value="Unassembled WGS sequence"/>
</dbReference>
<evidence type="ECO:0000256" key="9">
    <source>
        <dbReference type="PROSITE-ProRule" id="PRU00175"/>
    </source>
</evidence>
<feature type="region of interest" description="Disordered" evidence="11">
    <location>
        <begin position="1"/>
        <end position="79"/>
    </location>
</feature>
<evidence type="ECO:0000256" key="6">
    <source>
        <dbReference type="ARBA" id="ARBA00022771"/>
    </source>
</evidence>
<dbReference type="Gene3D" id="1.20.120.1750">
    <property type="match status" value="1"/>
</dbReference>
<keyword evidence="15" id="KW-1185">Reference proteome</keyword>
<evidence type="ECO:0000313" key="15">
    <source>
        <dbReference type="Proteomes" id="UP001274830"/>
    </source>
</evidence>
<dbReference type="GO" id="GO:0008270">
    <property type="term" value="F:zinc ion binding"/>
    <property type="evidence" value="ECO:0007669"/>
    <property type="project" value="UniProtKB-KW"/>
</dbReference>
<evidence type="ECO:0000259" key="12">
    <source>
        <dbReference type="PROSITE" id="PS50089"/>
    </source>
</evidence>
<keyword evidence="7" id="KW-0833">Ubl conjugation pathway</keyword>
<dbReference type="PROSITE" id="PS51873">
    <property type="entry name" value="TRIAD"/>
    <property type="match status" value="1"/>
</dbReference>
<evidence type="ECO:0000256" key="8">
    <source>
        <dbReference type="ARBA" id="ARBA00022833"/>
    </source>
</evidence>
<evidence type="ECO:0000259" key="13">
    <source>
        <dbReference type="PROSITE" id="PS51873"/>
    </source>
</evidence>
<dbReference type="Pfam" id="PF22191">
    <property type="entry name" value="IBR_1"/>
    <property type="match status" value="1"/>
</dbReference>
<gene>
    <name evidence="14" type="ORF">LTR78_000826</name>
</gene>
<dbReference type="CDD" id="cd20335">
    <property type="entry name" value="BRcat_RBR"/>
    <property type="match status" value="1"/>
</dbReference>
<dbReference type="PANTHER" id="PTHR11685">
    <property type="entry name" value="RBR FAMILY RING FINGER AND IBR DOMAIN-CONTAINING"/>
    <property type="match status" value="1"/>
</dbReference>
<feature type="coiled-coil region" evidence="10">
    <location>
        <begin position="256"/>
        <end position="285"/>
    </location>
</feature>
<feature type="compositionally biased region" description="Low complexity" evidence="11">
    <location>
        <begin position="58"/>
        <end position="67"/>
    </location>
</feature>
<protein>
    <recommendedName>
        <fullName evidence="2">RBR-type E3 ubiquitin transferase</fullName>
        <ecNumber evidence="2">2.3.2.31</ecNumber>
    </recommendedName>
</protein>
<sequence length="521" mass="58135">MSALKRFVPWSKKKIAPSEDQAGQYASPDIMLARSNAKLQKRGKGRTFWRSSANLADSSDGSSPQSSRTNSFEPGESLLDFDVEAREMEALRQSHRPRTSAGHRSSVVGDGSMASKLGLSTVNMVPPRHRREPSNGSSSTSSLPRALHIPAISDLDWGQLDDNEARAVFAKYSKQPLFHNNSSSNEALQKSWISDSSSPVDSALNMPGRYPPSYSGKGKGRALDDGSGDHNSMQAHQLERWMSQQCQLAETSPLDSDDEENRLEAQRLQKQLEEEAEEEARLAAARKPERDCNVCGEIKDVFDFPAKAPASKCEHHATTCVECLESWMASEFETKGTESLKCPECPSILEYEDVQRAASSNTFLAYDKMATRNALSALDEFAWCLGPSCDNGQLNPENNNFMDCASCGYKQCLKHKVPWHKNETCDQYDYRTSGKKAKDEEAKTEAMLNTMSKQCPNKKCGWRIEKTGGCEHMTCKRCAHQFCWQCLADHSRIKMEGNTAHETWCKFHSDSLNASWPFNAH</sequence>
<comment type="caution">
    <text evidence="14">The sequence shown here is derived from an EMBL/GenBank/DDBJ whole genome shotgun (WGS) entry which is preliminary data.</text>
</comment>
<feature type="region of interest" description="Disordered" evidence="11">
    <location>
        <begin position="195"/>
        <end position="232"/>
    </location>
</feature>
<evidence type="ECO:0000256" key="2">
    <source>
        <dbReference type="ARBA" id="ARBA00012251"/>
    </source>
</evidence>
<dbReference type="CDD" id="cd20336">
    <property type="entry name" value="Rcat_RBR"/>
    <property type="match status" value="1"/>
</dbReference>
<dbReference type="Gene3D" id="3.30.40.10">
    <property type="entry name" value="Zinc/RING finger domain, C3HC4 (zinc finger)"/>
    <property type="match status" value="1"/>
</dbReference>
<dbReference type="PROSITE" id="PS50089">
    <property type="entry name" value="ZF_RING_2"/>
    <property type="match status" value="1"/>
</dbReference>
<feature type="domain" description="RING-type" evidence="13">
    <location>
        <begin position="288"/>
        <end position="505"/>
    </location>
</feature>
<evidence type="ECO:0000256" key="5">
    <source>
        <dbReference type="ARBA" id="ARBA00022737"/>
    </source>
</evidence>
<dbReference type="SMART" id="SM00647">
    <property type="entry name" value="IBR"/>
    <property type="match status" value="2"/>
</dbReference>
<evidence type="ECO:0000256" key="11">
    <source>
        <dbReference type="SAM" id="MobiDB-lite"/>
    </source>
</evidence>
<evidence type="ECO:0000313" key="14">
    <source>
        <dbReference type="EMBL" id="KAK3679265.1"/>
    </source>
</evidence>
<accession>A0AAE0WVY4</accession>
<keyword evidence="8" id="KW-0862">Zinc</keyword>
<organism evidence="14 15">
    <name type="scientific">Recurvomyces mirabilis</name>
    <dbReference type="NCBI Taxonomy" id="574656"/>
    <lineage>
        <taxon>Eukaryota</taxon>
        <taxon>Fungi</taxon>
        <taxon>Dikarya</taxon>
        <taxon>Ascomycota</taxon>
        <taxon>Pezizomycotina</taxon>
        <taxon>Dothideomycetes</taxon>
        <taxon>Dothideomycetidae</taxon>
        <taxon>Mycosphaerellales</taxon>
        <taxon>Teratosphaeriaceae</taxon>
        <taxon>Recurvomyces</taxon>
    </lineage>
</organism>
<proteinExistence type="predicted"/>
<dbReference type="EMBL" id="JAUTXT010000002">
    <property type="protein sequence ID" value="KAK3679265.1"/>
    <property type="molecule type" value="Genomic_DNA"/>
</dbReference>
<evidence type="ECO:0000256" key="7">
    <source>
        <dbReference type="ARBA" id="ARBA00022786"/>
    </source>
</evidence>
<dbReference type="GO" id="GO:0061630">
    <property type="term" value="F:ubiquitin protein ligase activity"/>
    <property type="evidence" value="ECO:0007669"/>
    <property type="project" value="UniProtKB-EC"/>
</dbReference>
<evidence type="ECO:0000256" key="4">
    <source>
        <dbReference type="ARBA" id="ARBA00022723"/>
    </source>
</evidence>
<keyword evidence="10" id="KW-0175">Coiled coil</keyword>
<evidence type="ECO:0000256" key="3">
    <source>
        <dbReference type="ARBA" id="ARBA00022679"/>
    </source>
</evidence>
<comment type="catalytic activity">
    <reaction evidence="1">
        <text>[E2 ubiquitin-conjugating enzyme]-S-ubiquitinyl-L-cysteine + [acceptor protein]-L-lysine = [E2 ubiquitin-conjugating enzyme]-L-cysteine + [acceptor protein]-N(6)-ubiquitinyl-L-lysine.</text>
        <dbReference type="EC" id="2.3.2.31"/>
    </reaction>
</comment>
<evidence type="ECO:0000256" key="1">
    <source>
        <dbReference type="ARBA" id="ARBA00001798"/>
    </source>
</evidence>
<name>A0AAE0WVY4_9PEZI</name>
<dbReference type="InterPro" id="IPR031127">
    <property type="entry name" value="E3_UB_ligase_RBR"/>
</dbReference>
<keyword evidence="5" id="KW-0677">Repeat</keyword>
<dbReference type="AlphaFoldDB" id="A0AAE0WVY4"/>
<dbReference type="Pfam" id="PF01485">
    <property type="entry name" value="IBR"/>
    <property type="match status" value="1"/>
</dbReference>
<keyword evidence="4" id="KW-0479">Metal-binding</keyword>